<organism evidence="2 3">
    <name type="scientific">Megasphaera vaginalis</name>
    <name type="common">ex Srinivasan et al. 2021</name>
    <dbReference type="NCBI Taxonomy" id="1111454"/>
    <lineage>
        <taxon>Bacteria</taxon>
        <taxon>Bacillati</taxon>
        <taxon>Bacillota</taxon>
        <taxon>Negativicutes</taxon>
        <taxon>Veillonellales</taxon>
        <taxon>Veillonellaceae</taxon>
        <taxon>Megasphaera</taxon>
    </lineage>
</organism>
<dbReference type="PANTHER" id="PTHR33164:SF57">
    <property type="entry name" value="MARR-FAMILY TRANSCRIPTIONAL REGULATOR"/>
    <property type="match status" value="1"/>
</dbReference>
<dbReference type="SMART" id="SM00347">
    <property type="entry name" value="HTH_MARR"/>
    <property type="match status" value="1"/>
</dbReference>
<dbReference type="PANTHER" id="PTHR33164">
    <property type="entry name" value="TRANSCRIPTIONAL REGULATOR, MARR FAMILY"/>
    <property type="match status" value="1"/>
</dbReference>
<proteinExistence type="predicted"/>
<keyword evidence="2" id="KW-0238">DNA-binding</keyword>
<dbReference type="AlphaFoldDB" id="U7UVD9"/>
<dbReference type="InterPro" id="IPR039422">
    <property type="entry name" value="MarR/SlyA-like"/>
</dbReference>
<dbReference type="Proteomes" id="UP000017090">
    <property type="component" value="Unassembled WGS sequence"/>
</dbReference>
<dbReference type="Pfam" id="PF12802">
    <property type="entry name" value="MarR_2"/>
    <property type="match status" value="1"/>
</dbReference>
<dbReference type="EMBL" id="AWXA01000004">
    <property type="protein sequence ID" value="ERT62438.1"/>
    <property type="molecule type" value="Genomic_DNA"/>
</dbReference>
<dbReference type="RefSeq" id="WP_023052612.1">
    <property type="nucleotide sequence ID" value="NZ_AWXA01000004.1"/>
</dbReference>
<dbReference type="Gene3D" id="1.10.10.10">
    <property type="entry name" value="Winged helix-like DNA-binding domain superfamily/Winged helix DNA-binding domain"/>
    <property type="match status" value="1"/>
</dbReference>
<protein>
    <submittedName>
        <fullName evidence="2">Winged helix DNA-binding domain protein</fullName>
    </submittedName>
</protein>
<dbReference type="InterPro" id="IPR036390">
    <property type="entry name" value="WH_DNA-bd_sf"/>
</dbReference>
<dbReference type="OrthoDB" id="1625202at2"/>
<evidence type="ECO:0000313" key="2">
    <source>
        <dbReference type="EMBL" id="ERT62438.1"/>
    </source>
</evidence>
<sequence length="163" mass="19021">MNTQQPTDSLLSRQRLYARLRDHQFSLYEDYARKHGLQSKSLLILLWIYRHRQGISQETIVKHTYSTKQVVNATIKMFLKKDYVRITVSLADKRKKIITLTPKGHHFAASVIDPMDEAESKALTRLAPAKQAALLRLTQDFTFLLTDELTALQRERKDCHDRI</sequence>
<keyword evidence="3" id="KW-1185">Reference proteome</keyword>
<dbReference type="GO" id="GO:0006950">
    <property type="term" value="P:response to stress"/>
    <property type="evidence" value="ECO:0007669"/>
    <property type="project" value="TreeGrafter"/>
</dbReference>
<dbReference type="PROSITE" id="PS50995">
    <property type="entry name" value="HTH_MARR_2"/>
    <property type="match status" value="1"/>
</dbReference>
<evidence type="ECO:0000313" key="3">
    <source>
        <dbReference type="Proteomes" id="UP000017090"/>
    </source>
</evidence>
<dbReference type="SUPFAM" id="SSF46785">
    <property type="entry name" value="Winged helix' DNA-binding domain"/>
    <property type="match status" value="1"/>
</dbReference>
<gene>
    <name evidence="2" type="ORF">HMPREF1250_1325</name>
</gene>
<comment type="caution">
    <text evidence="2">The sequence shown here is derived from an EMBL/GenBank/DDBJ whole genome shotgun (WGS) entry which is preliminary data.</text>
</comment>
<feature type="domain" description="HTH marR-type" evidence="1">
    <location>
        <begin position="7"/>
        <end position="143"/>
    </location>
</feature>
<accession>U7UVD9</accession>
<dbReference type="eggNOG" id="COG1846">
    <property type="taxonomic scope" value="Bacteria"/>
</dbReference>
<dbReference type="InterPro" id="IPR036388">
    <property type="entry name" value="WH-like_DNA-bd_sf"/>
</dbReference>
<name>U7UVD9_9FIRM</name>
<reference evidence="2 3" key="1">
    <citation type="submission" date="2013-09" db="EMBL/GenBank/DDBJ databases">
        <authorList>
            <person name="Durkin A.S."/>
            <person name="Haft D.R."/>
            <person name="McCorrison J."/>
            <person name="Torralba M."/>
            <person name="Gillis M."/>
            <person name="Haft D.H."/>
            <person name="Methe B."/>
            <person name="Sutton G."/>
            <person name="Nelson K.E."/>
        </authorList>
    </citation>
    <scope>NUCLEOTIDE SEQUENCE [LARGE SCALE GENOMIC DNA]</scope>
    <source>
        <strain evidence="2 3">BV3C16-1</strain>
    </source>
</reference>
<dbReference type="STRING" id="1111454.HMPREF1250_1325"/>
<evidence type="ECO:0000259" key="1">
    <source>
        <dbReference type="PROSITE" id="PS50995"/>
    </source>
</evidence>
<dbReference type="GO" id="GO:0003677">
    <property type="term" value="F:DNA binding"/>
    <property type="evidence" value="ECO:0007669"/>
    <property type="project" value="UniProtKB-KW"/>
</dbReference>
<dbReference type="PATRIC" id="fig|1111454.3.peg.147"/>
<dbReference type="InterPro" id="IPR000835">
    <property type="entry name" value="HTH_MarR-typ"/>
</dbReference>
<dbReference type="GO" id="GO:0003700">
    <property type="term" value="F:DNA-binding transcription factor activity"/>
    <property type="evidence" value="ECO:0007669"/>
    <property type="project" value="InterPro"/>
</dbReference>